<dbReference type="GO" id="GO:0046872">
    <property type="term" value="F:metal ion binding"/>
    <property type="evidence" value="ECO:0007669"/>
    <property type="project" value="UniProtKB-KW"/>
</dbReference>
<keyword evidence="4" id="KW-1185">Reference proteome</keyword>
<protein>
    <recommendedName>
        <fullName evidence="5">Cobalamin (Vitamin B12) biosynthesis CbiX protein</fullName>
    </recommendedName>
</protein>
<dbReference type="GO" id="GO:0016829">
    <property type="term" value="F:lyase activity"/>
    <property type="evidence" value="ECO:0007669"/>
    <property type="project" value="UniProtKB-KW"/>
</dbReference>
<dbReference type="Proteomes" id="UP000001203">
    <property type="component" value="Chromosome circular"/>
</dbReference>
<dbReference type="CDD" id="cd03416">
    <property type="entry name" value="CbiX_SirB_N"/>
    <property type="match status" value="1"/>
</dbReference>
<evidence type="ECO:0000313" key="3">
    <source>
        <dbReference type="EMBL" id="ACB53049.1"/>
    </source>
</evidence>
<evidence type="ECO:0000256" key="2">
    <source>
        <dbReference type="ARBA" id="ARBA00023239"/>
    </source>
</evidence>
<proteinExistence type="predicted"/>
<reference evidence="3 4" key="1">
    <citation type="journal article" date="2008" name="Proc. Natl. Acad. Sci. U.S.A.">
        <title>The genome of Cyanothece 51142, a unicellular diazotrophic cyanobacterium important in the marine nitrogen cycle.</title>
        <authorList>
            <person name="Welsh E.A."/>
            <person name="Liberton M."/>
            <person name="Stoeckel J."/>
            <person name="Loh T."/>
            <person name="Elvitigala T."/>
            <person name="Wang C."/>
            <person name="Wollam A."/>
            <person name="Fulton R.S."/>
            <person name="Clifton S.W."/>
            <person name="Jacobs J.M."/>
            <person name="Aurora R."/>
            <person name="Ghosh B.K."/>
            <person name="Sherman L.A."/>
            <person name="Smith R.D."/>
            <person name="Wilson R.K."/>
            <person name="Pakrasi H.B."/>
        </authorList>
    </citation>
    <scope>NUCLEOTIDE SEQUENCE [LARGE SCALE GENOMIC DNA]</scope>
    <source>
        <strain evidence="4">ATCC 51142 / BH68</strain>
    </source>
</reference>
<evidence type="ECO:0008006" key="5">
    <source>
        <dbReference type="Google" id="ProtNLM"/>
    </source>
</evidence>
<dbReference type="PANTHER" id="PTHR33542:SF3">
    <property type="entry name" value="SIROHYDROCHLORIN FERROCHELATASE, CHLOROPLASTIC"/>
    <property type="match status" value="1"/>
</dbReference>
<organism evidence="3 4">
    <name type="scientific">Crocosphaera subtropica (strain ATCC 51142 / BH68)</name>
    <name type="common">Cyanothece sp. (strain ATCC 51142)</name>
    <dbReference type="NCBI Taxonomy" id="43989"/>
    <lineage>
        <taxon>Bacteria</taxon>
        <taxon>Bacillati</taxon>
        <taxon>Cyanobacteriota</taxon>
        <taxon>Cyanophyceae</taxon>
        <taxon>Oscillatoriophycideae</taxon>
        <taxon>Chroococcales</taxon>
        <taxon>Aphanothecaceae</taxon>
        <taxon>Crocosphaera</taxon>
        <taxon>Crocosphaera subtropica</taxon>
    </lineage>
</organism>
<dbReference type="STRING" id="43989.cce_3701"/>
<accession>B1X1L9</accession>
<dbReference type="Pfam" id="PF01903">
    <property type="entry name" value="CbiX"/>
    <property type="match status" value="2"/>
</dbReference>
<evidence type="ECO:0000256" key="1">
    <source>
        <dbReference type="ARBA" id="ARBA00022723"/>
    </source>
</evidence>
<dbReference type="KEGG" id="cyt:cce_3701"/>
<dbReference type="PANTHER" id="PTHR33542">
    <property type="entry name" value="SIROHYDROCHLORIN FERROCHELATASE, CHLOROPLASTIC"/>
    <property type="match status" value="1"/>
</dbReference>
<dbReference type="Gene3D" id="3.40.50.1400">
    <property type="match status" value="2"/>
</dbReference>
<name>B1X1L9_CROS5</name>
<dbReference type="AlphaFoldDB" id="B1X1L9"/>
<gene>
    <name evidence="3" type="ordered locus">cce_3701</name>
</gene>
<dbReference type="InterPro" id="IPR050963">
    <property type="entry name" value="Sirohydro_Cobaltochel/CbiX"/>
</dbReference>
<dbReference type="EMBL" id="CP000806">
    <property type="protein sequence ID" value="ACB53049.1"/>
    <property type="molecule type" value="Genomic_DNA"/>
</dbReference>
<keyword evidence="1" id="KW-0479">Metal-binding</keyword>
<evidence type="ECO:0000313" key="4">
    <source>
        <dbReference type="Proteomes" id="UP000001203"/>
    </source>
</evidence>
<dbReference type="eggNOG" id="COG2138">
    <property type="taxonomic scope" value="Bacteria"/>
</dbReference>
<keyword evidence="2" id="KW-0456">Lyase</keyword>
<dbReference type="HOGENOM" id="CLU_056929_2_0_3"/>
<sequence length="292" mass="32716">MGKMTMMRMTVKKLPYDKNKPNSLRYTLTLTSAYLLVSHGSRDPQPQIALERLSYLVEEQLQCYTEKKINPDKNSDCAVLSPLTMVQIASLELSEVSLSQKIQEFATKLEAVGINTLKVVPLFLLPGFHVKEDIPREIATAQEKIGHKINIECCPYLGSYKGLIKIIARQFSTHPQDARIIISHGSRRHGGNDSVEAIACQLNAKIAYWSIEPSLSDQVHSLVQQGKKHITIVPYFLFTGGIITVIREQVHQLQNSLPQTQLNLRQPLGATPELAKLMVSEWISSGFGVQRN</sequence>
<dbReference type="SUPFAM" id="SSF53800">
    <property type="entry name" value="Chelatase"/>
    <property type="match status" value="1"/>
</dbReference>
<dbReference type="InterPro" id="IPR002762">
    <property type="entry name" value="CbiX-like"/>
</dbReference>